<reference evidence="1" key="1">
    <citation type="submission" date="2021-01" db="EMBL/GenBank/DDBJ databases">
        <authorList>
            <consortium name="Genoscope - CEA"/>
            <person name="William W."/>
        </authorList>
    </citation>
    <scope>NUCLEOTIDE SEQUENCE</scope>
</reference>
<dbReference type="EMBL" id="CAJJDP010000059">
    <property type="protein sequence ID" value="CAD8172794.1"/>
    <property type="molecule type" value="Genomic_DNA"/>
</dbReference>
<keyword evidence="2" id="KW-1185">Reference proteome</keyword>
<gene>
    <name evidence="1" type="ORF">POCTA_138.1.T0600308</name>
</gene>
<dbReference type="Proteomes" id="UP000683925">
    <property type="component" value="Unassembled WGS sequence"/>
</dbReference>
<evidence type="ECO:0000313" key="1">
    <source>
        <dbReference type="EMBL" id="CAD8172794.1"/>
    </source>
</evidence>
<protein>
    <submittedName>
        <fullName evidence="1">Uncharacterized protein</fullName>
    </submittedName>
</protein>
<organism evidence="1 2">
    <name type="scientific">Paramecium octaurelia</name>
    <dbReference type="NCBI Taxonomy" id="43137"/>
    <lineage>
        <taxon>Eukaryota</taxon>
        <taxon>Sar</taxon>
        <taxon>Alveolata</taxon>
        <taxon>Ciliophora</taxon>
        <taxon>Intramacronucleata</taxon>
        <taxon>Oligohymenophorea</taxon>
        <taxon>Peniculida</taxon>
        <taxon>Parameciidae</taxon>
        <taxon>Paramecium</taxon>
    </lineage>
</organism>
<name>A0A8S1V7A4_PAROT</name>
<sequence>MIQRYNIIIKYEALFYLIQQFQATLNNQTAFLAKHTLYQKGMNNKKLCFILIRLFRIAREVFFLAKQLLQEVRRIQLQNECINSRNQYVILIQQNPECSKFDSKKGKKQNQQNAANNQKLSQVQLKCIYLRKHQNILIQPFRKTLKIQIITYFNSNNLIYFEQYNNLQKIQKSEEACILKNHLLFFKKVNNKFHNLQIQNNPELPYNYTLKGNHKLQQFAYVKCDAIIIEINKFEEALFNFDLAATKRAKD</sequence>
<comment type="caution">
    <text evidence="1">The sequence shown here is derived from an EMBL/GenBank/DDBJ whole genome shotgun (WGS) entry which is preliminary data.</text>
</comment>
<accession>A0A8S1V7A4</accession>
<evidence type="ECO:0000313" key="2">
    <source>
        <dbReference type="Proteomes" id="UP000683925"/>
    </source>
</evidence>
<dbReference type="AlphaFoldDB" id="A0A8S1V7A4"/>
<proteinExistence type="predicted"/>